<keyword evidence="1" id="KW-0472">Membrane</keyword>
<dbReference type="KEGG" id="cqn:G7Y29_10115"/>
<dbReference type="Proteomes" id="UP000594586">
    <property type="component" value="Chromosome"/>
</dbReference>
<feature type="transmembrane region" description="Helical" evidence="1">
    <location>
        <begin position="15"/>
        <end position="34"/>
    </location>
</feature>
<dbReference type="AlphaFoldDB" id="A0A7T0KMR5"/>
<feature type="transmembrane region" description="Helical" evidence="1">
    <location>
        <begin position="40"/>
        <end position="63"/>
    </location>
</feature>
<evidence type="ECO:0000313" key="2">
    <source>
        <dbReference type="EMBL" id="QPK83169.1"/>
    </source>
</evidence>
<evidence type="ECO:0000256" key="1">
    <source>
        <dbReference type="SAM" id="Phobius"/>
    </source>
</evidence>
<keyword evidence="1" id="KW-0812">Transmembrane</keyword>
<gene>
    <name evidence="2" type="ORF">G7Y29_10115</name>
</gene>
<reference evidence="2 3" key="1">
    <citation type="submission" date="2020-11" db="EMBL/GenBank/DDBJ databases">
        <title>Corynebacterium sp. MC1420.</title>
        <authorList>
            <person name="Zhou J."/>
        </authorList>
    </citation>
    <scope>NUCLEOTIDE SEQUENCE [LARGE SCALE GENOMIC DNA]</scope>
    <source>
        <strain evidence="2 3">MC1420</strain>
    </source>
</reference>
<accession>A0A7T0KMR5</accession>
<name>A0A7T0KMR5_9CORY</name>
<evidence type="ECO:0000313" key="3">
    <source>
        <dbReference type="Proteomes" id="UP000594586"/>
    </source>
</evidence>
<dbReference type="RefSeq" id="WP_165002444.1">
    <property type="nucleotide sequence ID" value="NZ_CP064955.1"/>
</dbReference>
<proteinExistence type="predicted"/>
<organism evidence="2 3">
    <name type="scientific">Corynebacterium qintianiae</name>
    <dbReference type="NCBI Taxonomy" id="2709392"/>
    <lineage>
        <taxon>Bacteria</taxon>
        <taxon>Bacillati</taxon>
        <taxon>Actinomycetota</taxon>
        <taxon>Actinomycetes</taxon>
        <taxon>Mycobacteriales</taxon>
        <taxon>Corynebacteriaceae</taxon>
        <taxon>Corynebacterium</taxon>
    </lineage>
</organism>
<protein>
    <submittedName>
        <fullName evidence="2">Uncharacterized protein</fullName>
    </submittedName>
</protein>
<sequence>MTTEATGTTGKSEGLSWGLAAVAAGILTVDPALFGDDHVPYWACGVKLLALLFVAYTLSRLAFDPEDKKKILIFALV</sequence>
<keyword evidence="3" id="KW-1185">Reference proteome</keyword>
<keyword evidence="1" id="KW-1133">Transmembrane helix</keyword>
<dbReference type="EMBL" id="CP064955">
    <property type="protein sequence ID" value="QPK83169.1"/>
    <property type="molecule type" value="Genomic_DNA"/>
</dbReference>